<dbReference type="AlphaFoldDB" id="A0AAV8BNL9"/>
<dbReference type="InterPro" id="IPR015915">
    <property type="entry name" value="Kelch-typ_b-propeller"/>
</dbReference>
<protein>
    <submittedName>
        <fullName evidence="6">Galactose oxidase/kelch repeat superfamily protein</fullName>
    </submittedName>
</protein>
<feature type="domain" description="Acyl-CoA-binding" evidence="4">
    <location>
        <begin position="403"/>
        <end position="507"/>
    </location>
</feature>
<keyword evidence="8" id="KW-1185">Reference proteome</keyword>
<proteinExistence type="predicted"/>
<dbReference type="PANTHER" id="PTHR46093">
    <property type="entry name" value="ACYL-COA-BINDING DOMAIN-CONTAINING PROTEIN 5"/>
    <property type="match status" value="1"/>
</dbReference>
<organism evidence="6 8">
    <name type="scientific">Rhynchospora pubera</name>
    <dbReference type="NCBI Taxonomy" id="906938"/>
    <lineage>
        <taxon>Eukaryota</taxon>
        <taxon>Viridiplantae</taxon>
        <taxon>Streptophyta</taxon>
        <taxon>Embryophyta</taxon>
        <taxon>Tracheophyta</taxon>
        <taxon>Spermatophyta</taxon>
        <taxon>Magnoliopsida</taxon>
        <taxon>Liliopsida</taxon>
        <taxon>Poales</taxon>
        <taxon>Cyperaceae</taxon>
        <taxon>Cyperoideae</taxon>
        <taxon>Rhynchosporeae</taxon>
        <taxon>Rhynchospora</taxon>
    </lineage>
</organism>
<dbReference type="Pfam" id="PF24681">
    <property type="entry name" value="Kelch_KLHDC2_KLHL20_DRC7"/>
    <property type="match status" value="1"/>
</dbReference>
<evidence type="ECO:0000256" key="1">
    <source>
        <dbReference type="ARBA" id="ARBA00022441"/>
    </source>
</evidence>
<name>A0AAV8BNL9_9POAL</name>
<dbReference type="EMBL" id="JAMFTS010000014">
    <property type="protein sequence ID" value="KAJ4744802.1"/>
    <property type="molecule type" value="Genomic_DNA"/>
</dbReference>
<feature type="region of interest" description="Disordered" evidence="3">
    <location>
        <begin position="498"/>
        <end position="526"/>
    </location>
</feature>
<reference evidence="6" key="1">
    <citation type="submission" date="2022-08" db="EMBL/GenBank/DDBJ databases">
        <authorList>
            <person name="Marques A."/>
        </authorList>
    </citation>
    <scope>NUCLEOTIDE SEQUENCE</scope>
    <source>
        <strain evidence="6">RhyPub2mFocal</strain>
        <tissue evidence="6">Leaves</tissue>
    </source>
</reference>
<dbReference type="Gene3D" id="1.10.287.1490">
    <property type="match status" value="1"/>
</dbReference>
<accession>A0AAV8BNL9</accession>
<dbReference type="Pfam" id="PF01344">
    <property type="entry name" value="Kelch_1"/>
    <property type="match status" value="1"/>
</dbReference>
<evidence type="ECO:0000256" key="2">
    <source>
        <dbReference type="ARBA" id="ARBA00022737"/>
    </source>
</evidence>
<dbReference type="EMBL" id="JAMFTS010007509">
    <property type="protein sequence ID" value="KAJ4731107.1"/>
    <property type="molecule type" value="Genomic_DNA"/>
</dbReference>
<dbReference type="SUPFAM" id="SSF57997">
    <property type="entry name" value="Tropomyosin"/>
    <property type="match status" value="1"/>
</dbReference>
<evidence type="ECO:0000313" key="8">
    <source>
        <dbReference type="Proteomes" id="UP001140206"/>
    </source>
</evidence>
<evidence type="ECO:0000256" key="3">
    <source>
        <dbReference type="SAM" id="MobiDB-lite"/>
    </source>
</evidence>
<gene>
    <name evidence="5" type="ORF">LUZ62_012188</name>
    <name evidence="6" type="ORF">LUZ62_013694</name>
    <name evidence="7" type="ORF">LUZ62_018592</name>
</gene>
<sequence>MGEQQLKSNSDLSTLLSTMPHDRWILVNPSSSFRPSARYKHSAEVVGDKLIVIGGSRNGRYLSDIQVFDLRSFKWSTVQLTMNPKHLESDGSISGQVFPASAGHSLVRWENKLLVVAGNSKMPSDTVRVYQIDLETCTWSPVSTDGEVPISRGGQSVTVVGSRLYMFGGEDKKSRLLNDFHVLDLETMTWEVAETRGTAPGPRFDHIATVHAEQYLLIFGGSSHSVCFSDLHLLDLETMEWSQPETQGAYVTPRGGHAGTAVDDNWYIVGGGDNKSGATETVVLNTSKFVWSVATAVVERHPLASEGLTLCSTTTNGEKLVIAFGGYNGNYNNEIFVMKPKQKDMVRPRLLQSPAAAAAAASVTAAYAIAAASDEKTVRASATEDLKTKNVQSDSTAIKKKTTSEIDVLREEKTNLESKLAEIKAENSRLTDKLEYARSAHSELMKEHDSVHSQLAAESSRCTKLETQIQTAQEKLGAIGSLEEEIETLRREISQIERKVPTAAQQQRSGGVWKWVAGSPQDSDDK</sequence>
<keyword evidence="2" id="KW-0677">Repeat</keyword>
<dbReference type="InterPro" id="IPR011043">
    <property type="entry name" value="Gal_Oxase/kelch_b-propeller"/>
</dbReference>
<dbReference type="Proteomes" id="UP001140206">
    <property type="component" value="Chromosome 1"/>
</dbReference>
<comment type="caution">
    <text evidence="6">The sequence shown here is derived from an EMBL/GenBank/DDBJ whole genome shotgun (WGS) entry which is preliminary data.</text>
</comment>
<dbReference type="Pfam" id="PF24922">
    <property type="entry name" value="ACBP4_C"/>
    <property type="match status" value="1"/>
</dbReference>
<evidence type="ECO:0000313" key="6">
    <source>
        <dbReference type="EMBL" id="KAJ4744802.1"/>
    </source>
</evidence>
<dbReference type="SUPFAM" id="SSF50965">
    <property type="entry name" value="Galactose oxidase, central domain"/>
    <property type="match status" value="1"/>
</dbReference>
<evidence type="ECO:0000313" key="7">
    <source>
        <dbReference type="EMBL" id="KAJ4806026.1"/>
    </source>
</evidence>
<dbReference type="InterPro" id="IPR006652">
    <property type="entry name" value="Kelch_1"/>
</dbReference>
<dbReference type="PANTHER" id="PTHR46093:SF5">
    <property type="entry name" value="OS02G0822800 PROTEIN"/>
    <property type="match status" value="1"/>
</dbReference>
<dbReference type="EMBL" id="JAMFTS010000001">
    <property type="protein sequence ID" value="KAJ4806026.1"/>
    <property type="molecule type" value="Genomic_DNA"/>
</dbReference>
<evidence type="ECO:0000259" key="4">
    <source>
        <dbReference type="Pfam" id="PF24922"/>
    </source>
</evidence>
<dbReference type="Gene3D" id="2.120.10.80">
    <property type="entry name" value="Kelch-type beta propeller"/>
    <property type="match status" value="2"/>
</dbReference>
<evidence type="ECO:0000313" key="5">
    <source>
        <dbReference type="EMBL" id="KAJ4731107.1"/>
    </source>
</evidence>
<keyword evidence="1" id="KW-0880">Kelch repeat</keyword>
<dbReference type="InterPro" id="IPR056819">
    <property type="entry name" value="ACBP4-6_C"/>
</dbReference>